<dbReference type="PATRIC" id="fig|1454003.3.peg.1277"/>
<feature type="transmembrane region" description="Helical" evidence="1">
    <location>
        <begin position="13"/>
        <end position="35"/>
    </location>
</feature>
<dbReference type="AlphaFoldDB" id="A0A011P0R4"/>
<accession>A0A011P0R4</accession>
<organism evidence="2 3">
    <name type="scientific">Candidatus Accumulibacter appositus</name>
    <dbReference type="NCBI Taxonomy" id="1454003"/>
    <lineage>
        <taxon>Bacteria</taxon>
        <taxon>Pseudomonadati</taxon>
        <taxon>Pseudomonadota</taxon>
        <taxon>Betaproteobacteria</taxon>
        <taxon>Candidatus Accumulibacter</taxon>
    </lineage>
</organism>
<evidence type="ECO:0000256" key="1">
    <source>
        <dbReference type="SAM" id="Phobius"/>
    </source>
</evidence>
<evidence type="ECO:0000313" key="2">
    <source>
        <dbReference type="EMBL" id="EXI81226.1"/>
    </source>
</evidence>
<gene>
    <name evidence="2" type="ORF">AW10_01240</name>
</gene>
<dbReference type="EMBL" id="JEMX01000025">
    <property type="protein sequence ID" value="EXI81226.1"/>
    <property type="molecule type" value="Genomic_DNA"/>
</dbReference>
<proteinExistence type="predicted"/>
<sequence>MGERWKLLGALEAANGVLMFGITSAALMAVLQHLIKVHLARDDDRHERPTR</sequence>
<name>A0A011P0R4_9PROT</name>
<evidence type="ECO:0000313" key="3">
    <source>
        <dbReference type="Proteomes" id="UP000021816"/>
    </source>
</evidence>
<keyword evidence="1" id="KW-0812">Transmembrane</keyword>
<reference evidence="2 3" key="1">
    <citation type="submission" date="2014-02" db="EMBL/GenBank/DDBJ databases">
        <title>Expanding our view of genomic diversity in Candidatus Accumulibacter clades.</title>
        <authorList>
            <person name="Skennerton C.T."/>
            <person name="Barr J.J."/>
            <person name="Slater F.R."/>
            <person name="Bond P.L."/>
            <person name="Tyson G.W."/>
        </authorList>
    </citation>
    <scope>NUCLEOTIDE SEQUENCE [LARGE SCALE GENOMIC DNA]</scope>
    <source>
        <strain evidence="3">BA-92</strain>
    </source>
</reference>
<keyword evidence="1" id="KW-1133">Transmembrane helix</keyword>
<protein>
    <submittedName>
        <fullName evidence="2">Uncharacterized protein</fullName>
    </submittedName>
</protein>
<comment type="caution">
    <text evidence="2">The sequence shown here is derived from an EMBL/GenBank/DDBJ whole genome shotgun (WGS) entry which is preliminary data.</text>
</comment>
<keyword evidence="1" id="KW-0472">Membrane</keyword>
<dbReference type="Proteomes" id="UP000021816">
    <property type="component" value="Unassembled WGS sequence"/>
</dbReference>